<dbReference type="SUPFAM" id="SSF53335">
    <property type="entry name" value="S-adenosyl-L-methionine-dependent methyltransferases"/>
    <property type="match status" value="1"/>
</dbReference>
<accession>A0A376BT75</accession>
<organism evidence="1 2">
    <name type="scientific">Alysiella crassa</name>
    <dbReference type="NCBI Taxonomy" id="153491"/>
    <lineage>
        <taxon>Bacteria</taxon>
        <taxon>Pseudomonadati</taxon>
        <taxon>Pseudomonadota</taxon>
        <taxon>Betaproteobacteria</taxon>
        <taxon>Neisseriales</taxon>
        <taxon>Neisseriaceae</taxon>
        <taxon>Alysiella</taxon>
    </lineage>
</organism>
<dbReference type="AlphaFoldDB" id="A0A376BT75"/>
<evidence type="ECO:0008006" key="3">
    <source>
        <dbReference type="Google" id="ProtNLM"/>
    </source>
</evidence>
<protein>
    <recommendedName>
        <fullName evidence="3">Site-specific DNA methylase</fullName>
    </recommendedName>
</protein>
<dbReference type="OrthoDB" id="5671374at2"/>
<evidence type="ECO:0000313" key="2">
    <source>
        <dbReference type="Proteomes" id="UP000254209"/>
    </source>
</evidence>
<proteinExistence type="predicted"/>
<sequence length="286" mass="32996">MTQNFYQAPLPFTGQKRRFLTAFKQVLNQCIADDGVGWTIIDVFGGSGLLAHTAKRGKPAARVIYNDFDDYATRLQNINDTNRLRQIIFDLTQHIPRNQKLPENTQKQVQAALKSFDGYVDLHSVASWLLFSGRQTTDLDDLLHNHTYYNGVRISDYPQADGYLDGLEITSQSYADLLPQWIGRDKVLFLFDPPYVCTAQGAYRNETYFGMVEFLKLMRLVRPPFVFFSSTRSEFLDYLNLVIGYKLDGWEHFAGYRKINVQVHLNKNAQYEDNLVYKLNSAFEIA</sequence>
<keyword evidence="2" id="KW-1185">Reference proteome</keyword>
<dbReference type="STRING" id="1120980.GCA_000745955_00813"/>
<name>A0A376BT75_9NEIS</name>
<dbReference type="InterPro" id="IPR029063">
    <property type="entry name" value="SAM-dependent_MTases_sf"/>
</dbReference>
<evidence type="ECO:0000313" key="1">
    <source>
        <dbReference type="EMBL" id="SSY80146.1"/>
    </source>
</evidence>
<gene>
    <name evidence="1" type="ORF">NCTC10283_01700</name>
</gene>
<dbReference type="REBASE" id="375840">
    <property type="entry name" value="M.Acr10283ORF1700P"/>
</dbReference>
<reference evidence="1 2" key="1">
    <citation type="submission" date="2018-06" db="EMBL/GenBank/DDBJ databases">
        <authorList>
            <consortium name="Pathogen Informatics"/>
            <person name="Doyle S."/>
        </authorList>
    </citation>
    <scope>NUCLEOTIDE SEQUENCE [LARGE SCALE GENOMIC DNA]</scope>
    <source>
        <strain evidence="1 2">NCTC10283</strain>
    </source>
</reference>
<dbReference type="Proteomes" id="UP000254209">
    <property type="component" value="Unassembled WGS sequence"/>
</dbReference>
<dbReference type="RefSeq" id="WP_034291857.1">
    <property type="nucleotide sequence ID" value="NZ_CP091519.2"/>
</dbReference>
<dbReference type="EMBL" id="UFSO01000003">
    <property type="protein sequence ID" value="SSY80146.1"/>
    <property type="molecule type" value="Genomic_DNA"/>
</dbReference>